<accession>A0A2B4RD33</accession>
<dbReference type="InterPro" id="IPR035914">
    <property type="entry name" value="Sperma_CUB_dom_sf"/>
</dbReference>
<dbReference type="Pfam" id="PF00431">
    <property type="entry name" value="CUB"/>
    <property type="match status" value="1"/>
</dbReference>
<dbReference type="AlphaFoldDB" id="A0A2B4RD33"/>
<feature type="compositionally biased region" description="Acidic residues" evidence="6">
    <location>
        <begin position="484"/>
        <end position="493"/>
    </location>
</feature>
<dbReference type="InterPro" id="IPR032675">
    <property type="entry name" value="LRR_dom_sf"/>
</dbReference>
<dbReference type="SUPFAM" id="SSF48726">
    <property type="entry name" value="Immunoglobulin"/>
    <property type="match status" value="1"/>
</dbReference>
<dbReference type="SUPFAM" id="SSF49854">
    <property type="entry name" value="Spermadhesin, CUB domain"/>
    <property type="match status" value="1"/>
</dbReference>
<dbReference type="InterPro" id="IPR001611">
    <property type="entry name" value="Leu-rich_rpt"/>
</dbReference>
<dbReference type="Gene3D" id="3.80.10.10">
    <property type="entry name" value="Ribonuclease Inhibitor"/>
    <property type="match status" value="2"/>
</dbReference>
<feature type="compositionally biased region" description="Basic and acidic residues" evidence="6">
    <location>
        <begin position="494"/>
        <end position="504"/>
    </location>
</feature>
<dbReference type="PANTHER" id="PTHR24373:SF275">
    <property type="entry name" value="TIR DOMAIN-CONTAINING PROTEIN"/>
    <property type="match status" value="1"/>
</dbReference>
<dbReference type="SUPFAM" id="SSF52058">
    <property type="entry name" value="L domain-like"/>
    <property type="match status" value="1"/>
</dbReference>
<proteinExistence type="predicted"/>
<evidence type="ECO:0000256" key="6">
    <source>
        <dbReference type="SAM" id="MobiDB-lite"/>
    </source>
</evidence>
<dbReference type="OrthoDB" id="10068119at2759"/>
<evidence type="ECO:0000256" key="1">
    <source>
        <dbReference type="ARBA" id="ARBA00022614"/>
    </source>
</evidence>
<dbReference type="PROSITE" id="PS01180">
    <property type="entry name" value="CUB"/>
    <property type="match status" value="1"/>
</dbReference>
<evidence type="ECO:0000256" key="3">
    <source>
        <dbReference type="ARBA" id="ARBA00022737"/>
    </source>
</evidence>
<keyword evidence="9" id="KW-0675">Receptor</keyword>
<comment type="caution">
    <text evidence="9">The sequence shown here is derived from an EMBL/GenBank/DDBJ whole genome shotgun (WGS) entry which is preliminary data.</text>
</comment>
<dbReference type="Pfam" id="PF13855">
    <property type="entry name" value="LRR_8"/>
    <property type="match status" value="2"/>
</dbReference>
<feature type="domain" description="CUB" evidence="7">
    <location>
        <begin position="1"/>
        <end position="123"/>
    </location>
</feature>
<comment type="caution">
    <text evidence="5">Lacks conserved residue(s) required for the propagation of feature annotation.</text>
</comment>
<keyword evidence="3" id="KW-0677">Repeat</keyword>
<dbReference type="PANTHER" id="PTHR24373">
    <property type="entry name" value="SLIT RELATED LEUCINE-RICH REPEAT NEURONAL PROTEIN"/>
    <property type="match status" value="1"/>
</dbReference>
<keyword evidence="1" id="KW-0433">Leucine-rich repeat</keyword>
<dbReference type="InterPro" id="IPR000859">
    <property type="entry name" value="CUB_dom"/>
</dbReference>
<gene>
    <name evidence="9" type="primary">LGR5</name>
    <name evidence="9" type="ORF">AWC38_SpisGene21111</name>
</gene>
<dbReference type="InterPro" id="IPR007110">
    <property type="entry name" value="Ig-like_dom"/>
</dbReference>
<evidence type="ECO:0000256" key="4">
    <source>
        <dbReference type="ARBA" id="ARBA00023157"/>
    </source>
</evidence>
<feature type="region of interest" description="Disordered" evidence="6">
    <location>
        <begin position="473"/>
        <end position="528"/>
    </location>
</feature>
<dbReference type="Gene3D" id="2.60.120.290">
    <property type="entry name" value="Spermadhesin, CUB domain"/>
    <property type="match status" value="1"/>
</dbReference>
<keyword evidence="4" id="KW-1015">Disulfide bond</keyword>
<evidence type="ECO:0000259" key="8">
    <source>
        <dbReference type="PROSITE" id="PS50835"/>
    </source>
</evidence>
<dbReference type="PROSITE" id="PS51450">
    <property type="entry name" value="LRR"/>
    <property type="match status" value="1"/>
</dbReference>
<dbReference type="InterPro" id="IPR003591">
    <property type="entry name" value="Leu-rich_rpt_typical-subtyp"/>
</dbReference>
<dbReference type="Proteomes" id="UP000225706">
    <property type="component" value="Unassembled WGS sequence"/>
</dbReference>
<dbReference type="InterPro" id="IPR036179">
    <property type="entry name" value="Ig-like_dom_sf"/>
</dbReference>
<evidence type="ECO:0000259" key="7">
    <source>
        <dbReference type="PROSITE" id="PS01180"/>
    </source>
</evidence>
<dbReference type="CDD" id="cd00041">
    <property type="entry name" value="CUB"/>
    <property type="match status" value="1"/>
</dbReference>
<keyword evidence="2" id="KW-0732">Signal</keyword>
<organism evidence="9 10">
    <name type="scientific">Stylophora pistillata</name>
    <name type="common">Smooth cauliflower coral</name>
    <dbReference type="NCBI Taxonomy" id="50429"/>
    <lineage>
        <taxon>Eukaryota</taxon>
        <taxon>Metazoa</taxon>
        <taxon>Cnidaria</taxon>
        <taxon>Anthozoa</taxon>
        <taxon>Hexacorallia</taxon>
        <taxon>Scleractinia</taxon>
        <taxon>Astrocoeniina</taxon>
        <taxon>Pocilloporidae</taxon>
        <taxon>Stylophora</taxon>
    </lineage>
</organism>
<dbReference type="PROSITE" id="PS50835">
    <property type="entry name" value="IG_LIKE"/>
    <property type="match status" value="1"/>
</dbReference>
<keyword evidence="10" id="KW-1185">Reference proteome</keyword>
<sequence>MLFVTVPIITEGYFQQCIPDFDTTQLLQVEKGQHVEIRFSIYTSYWPRAPCADEEYLEIRDGHDQSANLLGVFCERITPHFTRRSSGHNMWLRFSSQHPYWFWNSSYEGKAINETVPANLSKVVQTQFVLFNHSSSLRCPAEGGPAPYIVWRKNGAVAQNSVSVKFQLKINEKEINTNYSCEVDSNGLLKRKNISFIVEGCPEPCLCSALRGNMKGFIRVDCERTQLTSVPQNIPRTTVKLNLSYNQLEELPPEAFRHNPHLVELFLNNNKLKNLSSDQLPCRIYLFNNRTKRFLNIENATNVSSYLLTQEKQRTLDFNQLEKLPSDLFEAHKLYDLDLSYNQLPNLTRGVLGTNIKLKELDLSNNRIKRLPLDIFGNLTQLKRLYMDNNSLVALLPDQFQGLSKLKDLAIYDNDIKYLPRGVFKGAKQIMSMSFYLNKITEVTNEQFKDVAPNIRFLKDFFKAEKSCQNFREKYGKKRRQQDPESDDSDDSNDESKDQNKNQTDENLPAASGRESPRATLATSHDDSDFDQFYEALDGIKETRV</sequence>
<dbReference type="Gene3D" id="2.60.40.10">
    <property type="entry name" value="Immunoglobulins"/>
    <property type="match status" value="1"/>
</dbReference>
<name>A0A2B4RD33_STYPI</name>
<reference evidence="10" key="1">
    <citation type="journal article" date="2017" name="bioRxiv">
        <title>Comparative analysis of the genomes of Stylophora pistillata and Acropora digitifera provides evidence for extensive differences between species of corals.</title>
        <authorList>
            <person name="Voolstra C.R."/>
            <person name="Li Y."/>
            <person name="Liew Y.J."/>
            <person name="Baumgarten S."/>
            <person name="Zoccola D."/>
            <person name="Flot J.-F."/>
            <person name="Tambutte S."/>
            <person name="Allemand D."/>
            <person name="Aranda M."/>
        </authorList>
    </citation>
    <scope>NUCLEOTIDE SEQUENCE [LARGE SCALE GENOMIC DNA]</scope>
</reference>
<dbReference type="InterPro" id="IPR050328">
    <property type="entry name" value="Dev_Immune_Receptor"/>
</dbReference>
<feature type="domain" description="Ig-like" evidence="8">
    <location>
        <begin position="117"/>
        <end position="195"/>
    </location>
</feature>
<dbReference type="InterPro" id="IPR013783">
    <property type="entry name" value="Ig-like_fold"/>
</dbReference>
<protein>
    <submittedName>
        <fullName evidence="9">Leucine-rich repeat-containing G-protein coupled receptor 5</fullName>
    </submittedName>
</protein>
<evidence type="ECO:0000313" key="9">
    <source>
        <dbReference type="EMBL" id="PFX14709.1"/>
    </source>
</evidence>
<dbReference type="STRING" id="50429.A0A2B4RD33"/>
<evidence type="ECO:0000256" key="5">
    <source>
        <dbReference type="PROSITE-ProRule" id="PRU00059"/>
    </source>
</evidence>
<dbReference type="EMBL" id="LSMT01000742">
    <property type="protein sequence ID" value="PFX14709.1"/>
    <property type="molecule type" value="Genomic_DNA"/>
</dbReference>
<evidence type="ECO:0000313" key="10">
    <source>
        <dbReference type="Proteomes" id="UP000225706"/>
    </source>
</evidence>
<evidence type="ECO:0000256" key="2">
    <source>
        <dbReference type="ARBA" id="ARBA00022729"/>
    </source>
</evidence>
<dbReference type="SMART" id="SM00369">
    <property type="entry name" value="LRR_TYP"/>
    <property type="match status" value="7"/>
</dbReference>